<dbReference type="EC" id="5.2.1.8" evidence="2 5"/>
<keyword evidence="4 5" id="KW-0413">Isomerase</keyword>
<evidence type="ECO:0000256" key="3">
    <source>
        <dbReference type="ARBA" id="ARBA00023110"/>
    </source>
</evidence>
<dbReference type="AlphaFoldDB" id="A0A7Y3VZL9"/>
<sequence length="348" mass="38026">MNKTISLFVLALSVLVSACKNEHKNLKDGLYAEIVTSKGSIIVELDYKKAPITVANFVTLAEGNNPYVMEDLKGKPFYNGTVFHRVEKGFVIQGGDPYGNGSGDPGYIFKNEISDLKHDKAGVLAMANSGPDTNGCQFYITQKPTPQLDGGYSVFGRVVEGMKIVDSIEINDEMTEVTIIRKGEDVKKFDALKVFSEYFKKNKTTKEQKAAYFKDLKKTAVKLPSGLAYKVIQPSSGETPKPGTAVMINYSGFLEDGTLFDTSDTEVAKQFGKYDEQRAMQNGYSKIPFTFGGENQLIPGFVEGVGKLKIGEKAILFIPSNLGYGEQGAGNAIPPNANIVFEVELLNK</sequence>
<evidence type="ECO:0000259" key="6">
    <source>
        <dbReference type="PROSITE" id="PS50059"/>
    </source>
</evidence>
<dbReference type="Gene3D" id="2.40.100.10">
    <property type="entry name" value="Cyclophilin-like"/>
    <property type="match status" value="1"/>
</dbReference>
<dbReference type="Pfam" id="PF00254">
    <property type="entry name" value="FKBP_C"/>
    <property type="match status" value="1"/>
</dbReference>
<comment type="catalytic activity">
    <reaction evidence="1 5">
        <text>[protein]-peptidylproline (omega=180) = [protein]-peptidylproline (omega=0)</text>
        <dbReference type="Rhea" id="RHEA:16237"/>
        <dbReference type="Rhea" id="RHEA-COMP:10747"/>
        <dbReference type="Rhea" id="RHEA-COMP:10748"/>
        <dbReference type="ChEBI" id="CHEBI:83833"/>
        <dbReference type="ChEBI" id="CHEBI:83834"/>
        <dbReference type="EC" id="5.2.1.8"/>
    </reaction>
</comment>
<dbReference type="InterPro" id="IPR044666">
    <property type="entry name" value="Cyclophilin_A-like"/>
</dbReference>
<keyword evidence="9" id="KW-1185">Reference proteome</keyword>
<comment type="caution">
    <text evidence="8">The sequence shown here is derived from an EMBL/GenBank/DDBJ whole genome shotgun (WGS) entry which is preliminary data.</text>
</comment>
<dbReference type="SUPFAM" id="SSF54534">
    <property type="entry name" value="FKBP-like"/>
    <property type="match status" value="1"/>
</dbReference>
<dbReference type="InterPro" id="IPR001179">
    <property type="entry name" value="PPIase_FKBP_dom"/>
</dbReference>
<dbReference type="EMBL" id="JABEVX010000006">
    <property type="protein sequence ID" value="NNT72677.1"/>
    <property type="molecule type" value="Genomic_DNA"/>
</dbReference>
<dbReference type="Proteomes" id="UP000536509">
    <property type="component" value="Unassembled WGS sequence"/>
</dbReference>
<dbReference type="InterPro" id="IPR002130">
    <property type="entry name" value="Cyclophilin-type_PPIase_dom"/>
</dbReference>
<dbReference type="PANTHER" id="PTHR45625">
    <property type="entry name" value="PEPTIDYL-PROLYL CIS-TRANS ISOMERASE-RELATED"/>
    <property type="match status" value="1"/>
</dbReference>
<evidence type="ECO:0000256" key="5">
    <source>
        <dbReference type="PROSITE-ProRule" id="PRU00277"/>
    </source>
</evidence>
<proteinExistence type="predicted"/>
<dbReference type="Pfam" id="PF00160">
    <property type="entry name" value="Pro_isomerase"/>
    <property type="match status" value="1"/>
</dbReference>
<dbReference type="PROSITE" id="PS50059">
    <property type="entry name" value="FKBP_PPIASE"/>
    <property type="match status" value="1"/>
</dbReference>
<feature type="domain" description="PPIase FKBP-type" evidence="6">
    <location>
        <begin position="243"/>
        <end position="348"/>
    </location>
</feature>
<reference evidence="8 9" key="1">
    <citation type="submission" date="2020-05" db="EMBL/GenBank/DDBJ databases">
        <title>Draft genome of Flavobacterium sp. IMCC34852.</title>
        <authorList>
            <person name="Song J."/>
            <person name="Cho J.-C."/>
        </authorList>
    </citation>
    <scope>NUCLEOTIDE SEQUENCE [LARGE SCALE GENOMIC DNA]</scope>
    <source>
        <strain evidence="8 9">IMCC34852</strain>
    </source>
</reference>
<gene>
    <name evidence="8" type="ORF">HKT18_10665</name>
</gene>
<dbReference type="RefSeq" id="WP_171222841.1">
    <property type="nucleotide sequence ID" value="NZ_CP121446.1"/>
</dbReference>
<evidence type="ECO:0000259" key="7">
    <source>
        <dbReference type="PROSITE" id="PS50072"/>
    </source>
</evidence>
<protein>
    <recommendedName>
        <fullName evidence="2 5">peptidylprolyl isomerase</fullName>
        <ecNumber evidence="2 5">5.2.1.8</ecNumber>
    </recommendedName>
</protein>
<evidence type="ECO:0000256" key="2">
    <source>
        <dbReference type="ARBA" id="ARBA00013194"/>
    </source>
</evidence>
<evidence type="ECO:0000256" key="1">
    <source>
        <dbReference type="ARBA" id="ARBA00000971"/>
    </source>
</evidence>
<dbReference type="InterPro" id="IPR046357">
    <property type="entry name" value="PPIase_dom_sf"/>
</dbReference>
<keyword evidence="3 5" id="KW-0697">Rotamase</keyword>
<dbReference type="Gene3D" id="3.10.50.40">
    <property type="match status" value="1"/>
</dbReference>
<evidence type="ECO:0000256" key="4">
    <source>
        <dbReference type="ARBA" id="ARBA00023235"/>
    </source>
</evidence>
<feature type="domain" description="PPIase cyclophilin-type" evidence="7">
    <location>
        <begin position="39"/>
        <end position="169"/>
    </location>
</feature>
<dbReference type="SUPFAM" id="SSF50891">
    <property type="entry name" value="Cyclophilin-like"/>
    <property type="match status" value="1"/>
</dbReference>
<dbReference type="PROSITE" id="PS50072">
    <property type="entry name" value="CSA_PPIASE_2"/>
    <property type="match status" value="1"/>
</dbReference>
<organism evidence="8 9">
    <name type="scientific">Flavobacterium rivulicola</name>
    <dbReference type="NCBI Taxonomy" id="2732161"/>
    <lineage>
        <taxon>Bacteria</taxon>
        <taxon>Pseudomonadati</taxon>
        <taxon>Bacteroidota</taxon>
        <taxon>Flavobacteriia</taxon>
        <taxon>Flavobacteriales</taxon>
        <taxon>Flavobacteriaceae</taxon>
        <taxon>Flavobacterium</taxon>
    </lineage>
</organism>
<dbReference type="InterPro" id="IPR029000">
    <property type="entry name" value="Cyclophilin-like_dom_sf"/>
</dbReference>
<name>A0A7Y3VZL9_9FLAO</name>
<accession>A0A7Y3VZL9</accession>
<dbReference type="PANTHER" id="PTHR45625:SF4">
    <property type="entry name" value="PEPTIDYLPROLYL ISOMERASE DOMAIN AND WD REPEAT-CONTAINING PROTEIN 1"/>
    <property type="match status" value="1"/>
</dbReference>
<dbReference type="PROSITE" id="PS51257">
    <property type="entry name" value="PROKAR_LIPOPROTEIN"/>
    <property type="match status" value="1"/>
</dbReference>
<dbReference type="CDD" id="cd00317">
    <property type="entry name" value="cyclophilin"/>
    <property type="match status" value="1"/>
</dbReference>
<dbReference type="PRINTS" id="PR00153">
    <property type="entry name" value="CSAPPISMRASE"/>
</dbReference>
<evidence type="ECO:0000313" key="8">
    <source>
        <dbReference type="EMBL" id="NNT72677.1"/>
    </source>
</evidence>
<dbReference type="GO" id="GO:0003755">
    <property type="term" value="F:peptidyl-prolyl cis-trans isomerase activity"/>
    <property type="evidence" value="ECO:0007669"/>
    <property type="project" value="UniProtKB-KW"/>
</dbReference>
<evidence type="ECO:0000313" key="9">
    <source>
        <dbReference type="Proteomes" id="UP000536509"/>
    </source>
</evidence>